<evidence type="ECO:0000256" key="5">
    <source>
        <dbReference type="ARBA" id="ARBA00022691"/>
    </source>
</evidence>
<feature type="compositionally biased region" description="Low complexity" evidence="6">
    <location>
        <begin position="35"/>
        <end position="52"/>
    </location>
</feature>
<dbReference type="InterPro" id="IPR022968">
    <property type="entry name" value="Tsr3-like"/>
</dbReference>
<feature type="compositionally biased region" description="Low complexity" evidence="6">
    <location>
        <begin position="207"/>
        <end position="231"/>
    </location>
</feature>
<evidence type="ECO:0000313" key="8">
    <source>
        <dbReference type="Proteomes" id="UP000515125"/>
    </source>
</evidence>
<evidence type="ECO:0000259" key="7">
    <source>
        <dbReference type="Pfam" id="PF04034"/>
    </source>
</evidence>
<feature type="region of interest" description="Disordered" evidence="6">
    <location>
        <begin position="207"/>
        <end position="244"/>
    </location>
</feature>
<keyword evidence="1" id="KW-0963">Cytoplasm</keyword>
<feature type="region of interest" description="Disordered" evidence="6">
    <location>
        <begin position="91"/>
        <end position="151"/>
    </location>
</feature>
<keyword evidence="2" id="KW-0690">Ribosome biogenesis</keyword>
<feature type="compositionally biased region" description="Acidic residues" evidence="6">
    <location>
        <begin position="232"/>
        <end position="241"/>
    </location>
</feature>
<keyword evidence="5" id="KW-0949">S-adenosyl-L-methionine</keyword>
<dbReference type="Proteomes" id="UP000515125">
    <property type="component" value="Unplaced"/>
</dbReference>
<name>A0A6P6RUZ1_9EIME</name>
<feature type="compositionally biased region" description="Basic residues" evidence="6">
    <location>
        <begin position="9"/>
        <end position="18"/>
    </location>
</feature>
<feature type="domain" description="16S/18S rRNA aminocarboxypropyltransferase Tsr3 C-terminal" evidence="7">
    <location>
        <begin position="291"/>
        <end position="410"/>
    </location>
</feature>
<dbReference type="InterPro" id="IPR007177">
    <property type="entry name" value="Tsr3_C"/>
</dbReference>
<evidence type="ECO:0000256" key="4">
    <source>
        <dbReference type="ARBA" id="ARBA00022679"/>
    </source>
</evidence>
<reference evidence="9" key="1">
    <citation type="submission" date="2025-08" db="UniProtKB">
        <authorList>
            <consortium name="RefSeq"/>
        </authorList>
    </citation>
    <scope>IDENTIFICATION</scope>
</reference>
<evidence type="ECO:0000256" key="6">
    <source>
        <dbReference type="SAM" id="MobiDB-lite"/>
    </source>
</evidence>
<dbReference type="GeneID" id="34618715"/>
<feature type="region of interest" description="Disordered" evidence="6">
    <location>
        <begin position="1"/>
        <end position="77"/>
    </location>
</feature>
<keyword evidence="3" id="KW-0698">rRNA processing</keyword>
<keyword evidence="8" id="KW-1185">Reference proteome</keyword>
<dbReference type="OrthoDB" id="347780at2759"/>
<feature type="compositionally biased region" description="Basic and acidic residues" evidence="6">
    <location>
        <begin position="19"/>
        <end position="30"/>
    </location>
</feature>
<dbReference type="Pfam" id="PF04034">
    <property type="entry name" value="Ribo_biogen_C"/>
    <property type="match status" value="1"/>
</dbReference>
<sequence length="451" mass="48495">MAPPIRRPQNAKRPHRAKKAEDSSAAREGVEESSTEISAAAASTPASAAPEEGTARSSGGGRSRHCKKGGDPERRKACSIHALLKRVSLANKPIAADADPPSPVATKGTSNDEEMSLPSGHHVPPASGAERSSRRTAASQGEEGTASLVEASQLLQSEEELSLFMFDFGECDAQRCSGRRLLRHAKLNRIGVSGRVQYAQRAGGLSSSARKGSLSASSNSSSSAEEAASDSGTDEEEEIEEAPAANTAVLPESSCCAAEAAAEEKSKGLVRVRIKGGCFRGVLLSPYFDEKTQIFSAADRRLMRQQGLAVVDCSWNRVLEGRRSQRINFLRSNVRVLPLLLCGNPTHYGAPNILTCAEALAGALFIAGYKRHAELLLNSFTWGAHFLELNKSFLDVYASVPNGQAMKKLKDRQEAEMLQKRAEKEAHKRNDNTDYSAIYTTVEETVLGTER</sequence>
<dbReference type="PANTHER" id="PTHR20426">
    <property type="entry name" value="RIBOSOME BIOGENESIS PROTEIN TSR3 HOMOLOG"/>
    <property type="match status" value="1"/>
</dbReference>
<evidence type="ECO:0000256" key="2">
    <source>
        <dbReference type="ARBA" id="ARBA00022517"/>
    </source>
</evidence>
<proteinExistence type="predicted"/>
<evidence type="ECO:0000256" key="1">
    <source>
        <dbReference type="ARBA" id="ARBA00022490"/>
    </source>
</evidence>
<dbReference type="GO" id="GO:0030490">
    <property type="term" value="P:maturation of SSU-rRNA"/>
    <property type="evidence" value="ECO:0007669"/>
    <property type="project" value="TreeGrafter"/>
</dbReference>
<keyword evidence="4" id="KW-0808">Transferase</keyword>
<gene>
    <name evidence="9" type="primary">LOC34618715</name>
</gene>
<dbReference type="PANTHER" id="PTHR20426:SF0">
    <property type="entry name" value="18S RRNA AMINOCARBOXYPROPYLTRANSFERASE"/>
    <property type="match status" value="1"/>
</dbReference>
<organism evidence="8 9">
    <name type="scientific">Cyclospora cayetanensis</name>
    <dbReference type="NCBI Taxonomy" id="88456"/>
    <lineage>
        <taxon>Eukaryota</taxon>
        <taxon>Sar</taxon>
        <taxon>Alveolata</taxon>
        <taxon>Apicomplexa</taxon>
        <taxon>Conoidasida</taxon>
        <taxon>Coccidia</taxon>
        <taxon>Eucoccidiorida</taxon>
        <taxon>Eimeriorina</taxon>
        <taxon>Eimeriidae</taxon>
        <taxon>Cyclospora</taxon>
    </lineage>
</organism>
<dbReference type="GO" id="GO:0106388">
    <property type="term" value="F:rRNA small subunit aminocarboxypropyltransferase activity"/>
    <property type="evidence" value="ECO:0007669"/>
    <property type="project" value="InterPro"/>
</dbReference>
<evidence type="ECO:0000313" key="9">
    <source>
        <dbReference type="RefSeq" id="XP_026191324.1"/>
    </source>
</evidence>
<dbReference type="RefSeq" id="XP_026191324.1">
    <property type="nucleotide sequence ID" value="XM_026335539.1"/>
</dbReference>
<evidence type="ECO:0000256" key="3">
    <source>
        <dbReference type="ARBA" id="ARBA00022552"/>
    </source>
</evidence>
<protein>
    <submittedName>
        <fullName evidence="9">Uncharacterized protein LOC34618715</fullName>
    </submittedName>
</protein>
<accession>A0A6P6RUZ1</accession>
<dbReference type="AlphaFoldDB" id="A0A6P6RUZ1"/>